<dbReference type="EMBL" id="FONR01000021">
    <property type="protein sequence ID" value="SFG46825.1"/>
    <property type="molecule type" value="Genomic_DNA"/>
</dbReference>
<name>A0A1I2S1M6_9ACTN</name>
<accession>A0A1I2S1M6</accession>
<evidence type="ECO:0000313" key="1">
    <source>
        <dbReference type="EMBL" id="SFG46825.1"/>
    </source>
</evidence>
<reference evidence="1 2" key="1">
    <citation type="submission" date="2016-10" db="EMBL/GenBank/DDBJ databases">
        <authorList>
            <person name="de Groot N.N."/>
        </authorList>
    </citation>
    <scope>NUCLEOTIDE SEQUENCE [LARGE SCALE GENOMIC DNA]</scope>
    <source>
        <strain evidence="1 2">OK461</strain>
    </source>
</reference>
<protein>
    <submittedName>
        <fullName evidence="1">Uncharacterized protein</fullName>
    </submittedName>
</protein>
<dbReference type="Proteomes" id="UP000181942">
    <property type="component" value="Unassembled WGS sequence"/>
</dbReference>
<dbReference type="AlphaFoldDB" id="A0A1I2S1M6"/>
<evidence type="ECO:0000313" key="2">
    <source>
        <dbReference type="Proteomes" id="UP000181942"/>
    </source>
</evidence>
<proteinExistence type="predicted"/>
<sequence length="80" mass="8115">MSGLSTCEASRHSGFVPALTHQQWARIDAAAVALLGQGSHLGAGESYAVGESVSALRAVFMPVSGKATSKSESLGTRTPA</sequence>
<dbReference type="RefSeq" id="WP_075031980.1">
    <property type="nucleotide sequence ID" value="NZ_FONR01000021.1"/>
</dbReference>
<gene>
    <name evidence="1" type="ORF">SAMN02787118_12174</name>
</gene>
<organism evidence="1 2">
    <name type="scientific">Streptomyces mirabilis</name>
    <dbReference type="NCBI Taxonomy" id="68239"/>
    <lineage>
        <taxon>Bacteria</taxon>
        <taxon>Bacillati</taxon>
        <taxon>Actinomycetota</taxon>
        <taxon>Actinomycetes</taxon>
        <taxon>Kitasatosporales</taxon>
        <taxon>Streptomycetaceae</taxon>
        <taxon>Streptomyces</taxon>
    </lineage>
</organism>